<feature type="domain" description="N-acetyltransferase" evidence="4">
    <location>
        <begin position="52"/>
        <end position="168"/>
    </location>
</feature>
<organism evidence="5 6">
    <name type="scientific">Ramlibacter rhizophilus</name>
    <dbReference type="NCBI Taxonomy" id="1781167"/>
    <lineage>
        <taxon>Bacteria</taxon>
        <taxon>Pseudomonadati</taxon>
        <taxon>Pseudomonadota</taxon>
        <taxon>Betaproteobacteria</taxon>
        <taxon>Burkholderiales</taxon>
        <taxon>Comamonadaceae</taxon>
        <taxon>Ramlibacter</taxon>
    </lineage>
</organism>
<name>A0A4Z0BEM3_9BURK</name>
<dbReference type="GO" id="GO:0005737">
    <property type="term" value="C:cytoplasm"/>
    <property type="evidence" value="ECO:0007669"/>
    <property type="project" value="TreeGrafter"/>
</dbReference>
<reference evidence="5 6" key="1">
    <citation type="submission" date="2019-03" db="EMBL/GenBank/DDBJ databases">
        <title>Ramlibacter rhizophilus CCTCC AB2015357, whole genome shotgun sequence.</title>
        <authorList>
            <person name="Zhang X."/>
            <person name="Feng G."/>
            <person name="Zhu H."/>
        </authorList>
    </citation>
    <scope>NUCLEOTIDE SEQUENCE [LARGE SCALE GENOMIC DNA]</scope>
    <source>
        <strain evidence="5 6">CCTCC AB2015357</strain>
    </source>
</reference>
<dbReference type="EMBL" id="SMLL01000006">
    <property type="protein sequence ID" value="TFY97776.1"/>
    <property type="molecule type" value="Genomic_DNA"/>
</dbReference>
<evidence type="ECO:0000256" key="3">
    <source>
        <dbReference type="ARBA" id="ARBA00038502"/>
    </source>
</evidence>
<dbReference type="PANTHER" id="PTHR43792">
    <property type="entry name" value="GNAT FAMILY, PUTATIVE (AFU_ORTHOLOGUE AFUA_3G00765)-RELATED-RELATED"/>
    <property type="match status" value="1"/>
</dbReference>
<comment type="similarity">
    <text evidence="3">Belongs to the acetyltransferase family. RimJ subfamily.</text>
</comment>
<evidence type="ECO:0000313" key="5">
    <source>
        <dbReference type="EMBL" id="TFY97776.1"/>
    </source>
</evidence>
<dbReference type="Pfam" id="PF13302">
    <property type="entry name" value="Acetyltransf_3"/>
    <property type="match status" value="1"/>
</dbReference>
<evidence type="ECO:0000313" key="6">
    <source>
        <dbReference type="Proteomes" id="UP000297564"/>
    </source>
</evidence>
<sequence>MSMIDPSAKSRTEQPTLWLENEHWWLYAVHPSFAQLYARFHARNRHYLCMAMTQTPELEEVGYWSGELTRRQSAMQAGQAVHLVGFCKQTDGQEIGCLNSYWAIEHGDFRACTISFMLDEPLEGRGLMYAAAHPASREVLSRYNLHRIMATHLPENLRSAKLLRKLGFAVEGYARDFVMINGKWRDNVLLSLLVD</sequence>
<dbReference type="InterPro" id="IPR016181">
    <property type="entry name" value="Acyl_CoA_acyltransferase"/>
</dbReference>
<keyword evidence="1 5" id="KW-0808">Transferase</keyword>
<gene>
    <name evidence="5" type="ORF">EZ242_15005</name>
</gene>
<dbReference type="InterPro" id="IPR000182">
    <property type="entry name" value="GNAT_dom"/>
</dbReference>
<comment type="caution">
    <text evidence="5">The sequence shown here is derived from an EMBL/GenBank/DDBJ whole genome shotgun (WGS) entry which is preliminary data.</text>
</comment>
<proteinExistence type="inferred from homology"/>
<dbReference type="Gene3D" id="3.40.630.30">
    <property type="match status" value="1"/>
</dbReference>
<dbReference type="InterPro" id="IPR051531">
    <property type="entry name" value="N-acetyltransferase"/>
</dbReference>
<keyword evidence="2" id="KW-0012">Acyltransferase</keyword>
<dbReference type="OrthoDB" id="9801669at2"/>
<protein>
    <submittedName>
        <fullName evidence="5">GNAT family N-acetyltransferase</fullName>
    </submittedName>
</protein>
<dbReference type="SUPFAM" id="SSF55729">
    <property type="entry name" value="Acyl-CoA N-acyltransferases (Nat)"/>
    <property type="match status" value="1"/>
</dbReference>
<keyword evidence="6" id="KW-1185">Reference proteome</keyword>
<evidence type="ECO:0000259" key="4">
    <source>
        <dbReference type="Pfam" id="PF13302"/>
    </source>
</evidence>
<evidence type="ECO:0000256" key="1">
    <source>
        <dbReference type="ARBA" id="ARBA00022679"/>
    </source>
</evidence>
<evidence type="ECO:0000256" key="2">
    <source>
        <dbReference type="ARBA" id="ARBA00023315"/>
    </source>
</evidence>
<dbReference type="Proteomes" id="UP000297564">
    <property type="component" value="Unassembled WGS sequence"/>
</dbReference>
<dbReference type="AlphaFoldDB" id="A0A4Z0BEM3"/>
<dbReference type="PANTHER" id="PTHR43792:SF8">
    <property type="entry name" value="[RIBOSOMAL PROTEIN US5]-ALANINE N-ACETYLTRANSFERASE"/>
    <property type="match status" value="1"/>
</dbReference>
<accession>A0A4Z0BEM3</accession>
<dbReference type="GO" id="GO:0008999">
    <property type="term" value="F:protein-N-terminal-alanine acetyltransferase activity"/>
    <property type="evidence" value="ECO:0007669"/>
    <property type="project" value="TreeGrafter"/>
</dbReference>